<dbReference type="GO" id="GO:0003684">
    <property type="term" value="F:damaged DNA binding"/>
    <property type="evidence" value="ECO:0007669"/>
    <property type="project" value="InterPro"/>
</dbReference>
<comment type="similarity">
    <text evidence="1">Belongs to the DNA polymerase type-Y family.</text>
</comment>
<dbReference type="InterPro" id="IPR036775">
    <property type="entry name" value="DNA_pol_Y-fam_lit_finger_sf"/>
</dbReference>
<gene>
    <name evidence="7" type="ORF">SAMN05421791_10777</name>
</gene>
<evidence type="ECO:0000313" key="8">
    <source>
        <dbReference type="Proteomes" id="UP000199708"/>
    </source>
</evidence>
<keyword evidence="3" id="KW-0548">Nucleotidyltransferase</keyword>
<dbReference type="GO" id="GO:0042276">
    <property type="term" value="P:error-prone translesion synthesis"/>
    <property type="evidence" value="ECO:0007669"/>
    <property type="project" value="TreeGrafter"/>
</dbReference>
<dbReference type="InterPro" id="IPR001126">
    <property type="entry name" value="UmuC"/>
</dbReference>
<dbReference type="RefSeq" id="WP_090290161.1">
    <property type="nucleotide sequence ID" value="NZ_FNCK01000007.1"/>
</dbReference>
<dbReference type="Pfam" id="PF00817">
    <property type="entry name" value="IMS"/>
    <property type="match status" value="1"/>
</dbReference>
<dbReference type="InterPro" id="IPR017961">
    <property type="entry name" value="DNA_pol_Y-fam_little_finger"/>
</dbReference>
<dbReference type="AlphaFoldDB" id="A0A1G7TX15"/>
<dbReference type="PANTHER" id="PTHR11076:SF35">
    <property type="entry name" value="DNA REPAIR PROTEIN HOMOLOG YOBH"/>
    <property type="match status" value="1"/>
</dbReference>
<dbReference type="GO" id="GO:0005829">
    <property type="term" value="C:cytosol"/>
    <property type="evidence" value="ECO:0007669"/>
    <property type="project" value="TreeGrafter"/>
</dbReference>
<feature type="domain" description="UmuC" evidence="6">
    <location>
        <begin position="14"/>
        <end position="243"/>
    </location>
</feature>
<keyword evidence="5" id="KW-0239">DNA-directed DNA polymerase</keyword>
<dbReference type="STRING" id="120956.SAMN05421791_10777"/>
<proteinExistence type="inferred from homology"/>
<protein>
    <submittedName>
        <fullName evidence="7">DNA polymerase V</fullName>
    </submittedName>
</protein>
<dbReference type="GO" id="GO:0006260">
    <property type="term" value="P:DNA replication"/>
    <property type="evidence" value="ECO:0007669"/>
    <property type="project" value="UniProtKB-KW"/>
</dbReference>
<dbReference type="Pfam" id="PF11799">
    <property type="entry name" value="IMS_C"/>
    <property type="match status" value="1"/>
</dbReference>
<dbReference type="Proteomes" id="UP000199708">
    <property type="component" value="Unassembled WGS sequence"/>
</dbReference>
<evidence type="ECO:0000256" key="2">
    <source>
        <dbReference type="ARBA" id="ARBA00022457"/>
    </source>
</evidence>
<dbReference type="PANTHER" id="PTHR11076">
    <property type="entry name" value="DNA REPAIR POLYMERASE UMUC / TRANSFERASE FAMILY MEMBER"/>
    <property type="match status" value="1"/>
</dbReference>
<name>A0A1G7TX15_9LACT</name>
<keyword evidence="4" id="KW-0235">DNA replication</keyword>
<dbReference type="Gene3D" id="1.10.150.20">
    <property type="entry name" value="5' to 3' exonuclease, C-terminal subdomain"/>
    <property type="match status" value="1"/>
</dbReference>
<dbReference type="InterPro" id="IPR024728">
    <property type="entry name" value="PolY_HhH_motif"/>
</dbReference>
<evidence type="ECO:0000259" key="6">
    <source>
        <dbReference type="PROSITE" id="PS50173"/>
    </source>
</evidence>
<dbReference type="Gene3D" id="3.30.1490.100">
    <property type="entry name" value="DNA polymerase, Y-family, little finger domain"/>
    <property type="match status" value="1"/>
</dbReference>
<dbReference type="PROSITE" id="PS50173">
    <property type="entry name" value="UMUC"/>
    <property type="match status" value="1"/>
</dbReference>
<dbReference type="EMBL" id="FNCK01000007">
    <property type="protein sequence ID" value="SDG39885.1"/>
    <property type="molecule type" value="Genomic_DNA"/>
</dbReference>
<dbReference type="InterPro" id="IPR043502">
    <property type="entry name" value="DNA/RNA_pol_sf"/>
</dbReference>
<keyword evidence="2" id="KW-0515">Mutator protein</keyword>
<dbReference type="GO" id="GO:0006281">
    <property type="term" value="P:DNA repair"/>
    <property type="evidence" value="ECO:0007669"/>
    <property type="project" value="InterPro"/>
</dbReference>
<dbReference type="Gene3D" id="3.40.1170.60">
    <property type="match status" value="1"/>
</dbReference>
<dbReference type="SUPFAM" id="SSF100879">
    <property type="entry name" value="Lesion bypass DNA polymerase (Y-family), little finger domain"/>
    <property type="match status" value="1"/>
</dbReference>
<sequence>MTIIDYSREPHSDIAFIDMKSFYASVECIERGLHPLRTSLCVMSQTETSQGLILASSPLFKQVFGRKNVGRTYDLPFYVHNRRFNYQNARRDGLRTDPAYVHYIESWAKHTLFVPPRMGLYIEKNIEILKLLTQYASEEDILPYSIDEGFIDLTHVLNYFIPNPDFSRRDKLDLIASRIQLDIWRKTGVASTIGLSNANPLLAKLALDNEAKKNPTMRANWSYEDVATKVWAIPNLTDFWGIGKRTAKRLKRLGIYSIYDLAHADPERLKKEFGVIGLQLFFHANGVDESKVSEPYRPKSKGIGNSQILPRDYYQQADIELVLSEMAEQVAIRLRRAGKKARVVSIYIGYSKEVDKSPIRAQAHIDPSQQTKVLTATVIQLFRSKYDSGPVRNIGIRYAGLVEESIHYYSLFEEPERAIKEETLDKTVDKIRSRFGYVSILKANALLEGSRSIARSKLIGGHAAGGAGGLDGLE</sequence>
<organism evidence="7 8">
    <name type="scientific">Facklamia miroungae</name>
    <dbReference type="NCBI Taxonomy" id="120956"/>
    <lineage>
        <taxon>Bacteria</taxon>
        <taxon>Bacillati</taxon>
        <taxon>Bacillota</taxon>
        <taxon>Bacilli</taxon>
        <taxon>Lactobacillales</taxon>
        <taxon>Aerococcaceae</taxon>
        <taxon>Facklamia</taxon>
    </lineage>
</organism>
<dbReference type="Pfam" id="PF11798">
    <property type="entry name" value="IMS_HHH"/>
    <property type="match status" value="1"/>
</dbReference>
<dbReference type="Gene3D" id="3.30.70.270">
    <property type="match status" value="1"/>
</dbReference>
<dbReference type="GO" id="GO:0003887">
    <property type="term" value="F:DNA-directed DNA polymerase activity"/>
    <property type="evidence" value="ECO:0007669"/>
    <property type="project" value="UniProtKB-KW"/>
</dbReference>
<keyword evidence="5" id="KW-0808">Transferase</keyword>
<dbReference type="InterPro" id="IPR043128">
    <property type="entry name" value="Rev_trsase/Diguanyl_cyclase"/>
</dbReference>
<evidence type="ECO:0000256" key="3">
    <source>
        <dbReference type="ARBA" id="ARBA00022695"/>
    </source>
</evidence>
<dbReference type="SUPFAM" id="SSF56672">
    <property type="entry name" value="DNA/RNA polymerases"/>
    <property type="match status" value="1"/>
</dbReference>
<evidence type="ECO:0000313" key="7">
    <source>
        <dbReference type="EMBL" id="SDG39885.1"/>
    </source>
</evidence>
<keyword evidence="8" id="KW-1185">Reference proteome</keyword>
<dbReference type="CDD" id="cd01700">
    <property type="entry name" value="PolY_Pol_V_umuC"/>
    <property type="match status" value="1"/>
</dbReference>
<accession>A0A1G7TX15</accession>
<reference evidence="7 8" key="1">
    <citation type="submission" date="2016-10" db="EMBL/GenBank/DDBJ databases">
        <authorList>
            <person name="de Groot N.N."/>
        </authorList>
    </citation>
    <scope>NUCLEOTIDE SEQUENCE [LARGE SCALE GENOMIC DNA]</scope>
    <source>
        <strain evidence="7 8">ATCC BAA-466</strain>
    </source>
</reference>
<evidence type="ECO:0000256" key="1">
    <source>
        <dbReference type="ARBA" id="ARBA00010945"/>
    </source>
</evidence>
<evidence type="ECO:0000256" key="5">
    <source>
        <dbReference type="ARBA" id="ARBA00022932"/>
    </source>
</evidence>
<dbReference type="InterPro" id="IPR050116">
    <property type="entry name" value="DNA_polymerase-Y"/>
</dbReference>
<evidence type="ECO:0000256" key="4">
    <source>
        <dbReference type="ARBA" id="ARBA00022705"/>
    </source>
</evidence>
<dbReference type="OrthoDB" id="9808813at2"/>
<dbReference type="GO" id="GO:0009432">
    <property type="term" value="P:SOS response"/>
    <property type="evidence" value="ECO:0007669"/>
    <property type="project" value="TreeGrafter"/>
</dbReference>